<reference evidence="1 2" key="1">
    <citation type="submission" date="2020-10" db="EMBL/GenBank/DDBJ databases">
        <title>Plant Genome Project.</title>
        <authorList>
            <person name="Zhang R.-G."/>
        </authorList>
    </citation>
    <scope>NUCLEOTIDE SEQUENCE [LARGE SCALE GENOMIC DNA]</scope>
    <source>
        <strain evidence="1">FAFU-HL-1</strain>
        <tissue evidence="1">Leaf</tissue>
    </source>
</reference>
<proteinExistence type="predicted"/>
<organism evidence="1 2">
    <name type="scientific">Salix dunnii</name>
    <dbReference type="NCBI Taxonomy" id="1413687"/>
    <lineage>
        <taxon>Eukaryota</taxon>
        <taxon>Viridiplantae</taxon>
        <taxon>Streptophyta</taxon>
        <taxon>Embryophyta</taxon>
        <taxon>Tracheophyta</taxon>
        <taxon>Spermatophyta</taxon>
        <taxon>Magnoliopsida</taxon>
        <taxon>eudicotyledons</taxon>
        <taxon>Gunneridae</taxon>
        <taxon>Pentapetalae</taxon>
        <taxon>rosids</taxon>
        <taxon>fabids</taxon>
        <taxon>Malpighiales</taxon>
        <taxon>Salicaceae</taxon>
        <taxon>Saliceae</taxon>
        <taxon>Salix</taxon>
    </lineage>
</organism>
<sequence>MSDFILPKFTVPFCKYLDDKVTGTLTSSSSPLYFTRCSPQASSTKPKEEKEVSLHHSILTLALQFNVCGPYISNFNSELFLAVHNITFAPQHYMPAQR</sequence>
<evidence type="ECO:0000313" key="1">
    <source>
        <dbReference type="EMBL" id="KAF9675968.1"/>
    </source>
</evidence>
<gene>
    <name evidence="1" type="ORF">SADUNF_Sadunf09G0089300</name>
</gene>
<accession>A0A835N049</accession>
<dbReference type="Proteomes" id="UP000657918">
    <property type="component" value="Unassembled WGS sequence"/>
</dbReference>
<protein>
    <submittedName>
        <fullName evidence="1">Uncharacterized protein</fullName>
    </submittedName>
</protein>
<dbReference type="EMBL" id="JADGMS010000009">
    <property type="protein sequence ID" value="KAF9675968.1"/>
    <property type="molecule type" value="Genomic_DNA"/>
</dbReference>
<evidence type="ECO:0000313" key="2">
    <source>
        <dbReference type="Proteomes" id="UP000657918"/>
    </source>
</evidence>
<dbReference type="AlphaFoldDB" id="A0A835N049"/>
<name>A0A835N049_9ROSI</name>
<keyword evidence="2" id="KW-1185">Reference proteome</keyword>
<comment type="caution">
    <text evidence="1">The sequence shown here is derived from an EMBL/GenBank/DDBJ whole genome shotgun (WGS) entry which is preliminary data.</text>
</comment>